<keyword evidence="1" id="KW-0489">Methyltransferase</keyword>
<dbReference type="GO" id="GO:0032259">
    <property type="term" value="P:methylation"/>
    <property type="evidence" value="ECO:0007669"/>
    <property type="project" value="UniProtKB-KW"/>
</dbReference>
<dbReference type="InterPro" id="IPR006901">
    <property type="entry name" value="TrmK"/>
</dbReference>
<accession>A0A7G6E201</accession>
<dbReference type="GO" id="GO:0160105">
    <property type="term" value="F:tRNA (adenine(22)-N1)-methyltransferase activity"/>
    <property type="evidence" value="ECO:0007669"/>
    <property type="project" value="InterPro"/>
</dbReference>
<dbReference type="PIRSF" id="PIRSF018637">
    <property type="entry name" value="TrmK"/>
    <property type="match status" value="1"/>
</dbReference>
<dbReference type="PANTHER" id="PTHR38451">
    <property type="entry name" value="TRNA (ADENINE(22)-N(1))-METHYLTRANSFERASE"/>
    <property type="match status" value="1"/>
</dbReference>
<name>A0A7G6E201_THEFR</name>
<dbReference type="Gene3D" id="1.10.287.1890">
    <property type="match status" value="1"/>
</dbReference>
<dbReference type="EMBL" id="CP045798">
    <property type="protein sequence ID" value="QNB46105.1"/>
    <property type="molecule type" value="Genomic_DNA"/>
</dbReference>
<dbReference type="PANTHER" id="PTHR38451:SF1">
    <property type="entry name" value="TRNA (ADENINE(22)-N(1))-METHYLTRANSFERASE"/>
    <property type="match status" value="1"/>
</dbReference>
<dbReference type="Gene3D" id="3.40.50.150">
    <property type="entry name" value="Vaccinia Virus protein VP39"/>
    <property type="match status" value="1"/>
</dbReference>
<dbReference type="Proteomes" id="UP000515847">
    <property type="component" value="Chromosome"/>
</dbReference>
<evidence type="ECO:0000313" key="1">
    <source>
        <dbReference type="EMBL" id="QNB46105.1"/>
    </source>
</evidence>
<dbReference type="AlphaFoldDB" id="A0A7G6E201"/>
<dbReference type="KEGG" id="tfr:BR63_07130"/>
<dbReference type="SUPFAM" id="SSF53335">
    <property type="entry name" value="S-adenosyl-L-methionine-dependent methyltransferases"/>
    <property type="match status" value="1"/>
</dbReference>
<keyword evidence="2" id="KW-1185">Reference proteome</keyword>
<organism evidence="1 2">
    <name type="scientific">Thermanaerosceptrum fracticalcis</name>
    <dbReference type="NCBI Taxonomy" id="1712410"/>
    <lineage>
        <taxon>Bacteria</taxon>
        <taxon>Bacillati</taxon>
        <taxon>Bacillota</taxon>
        <taxon>Clostridia</taxon>
        <taxon>Eubacteriales</taxon>
        <taxon>Peptococcaceae</taxon>
        <taxon>Thermanaerosceptrum</taxon>
    </lineage>
</organism>
<sequence length="242" mass="27239">MKERGNNVLNLSQRLLALARLVPQGSRVADIGTDHAFLPCYLVKEGIASFVIGVDVHEGPYQAACRTVRAYNVAEQVEIRRGDGLTALMPGEVDVVIIAGMGGSTGRDILENSPQVVEKLKKMIFQPMNGADVVRRWLSEHNWVITGEDIIYEDKRLFVVIAAEKGERTALTEEEIHYGPLLIKMRHPLLQEVLQKDIEAMQEILKQLAKSQNQESRVKVNEFTRKIHMAKGLQEWLFAAKQ</sequence>
<gene>
    <name evidence="1" type="ORF">BR63_07130</name>
</gene>
<dbReference type="Pfam" id="PF04816">
    <property type="entry name" value="TrmK"/>
    <property type="match status" value="1"/>
</dbReference>
<protein>
    <submittedName>
        <fullName evidence="1">SAM-dependent methyltransferase</fullName>
    </submittedName>
</protein>
<reference evidence="1 2" key="1">
    <citation type="journal article" date="2019" name="Front. Microbiol.">
        <title>Thermoanaerosceptrum fracticalcis gen. nov. sp. nov., a Novel Fumarate-Fermenting Microorganism From a Deep Fractured Carbonate Aquifer of the US Great Basin.</title>
        <authorList>
            <person name="Hamilton-Brehm S.D."/>
            <person name="Stewart L.E."/>
            <person name="Zavarin M."/>
            <person name="Caldwell M."/>
            <person name="Lawson P.A."/>
            <person name="Onstott T.C."/>
            <person name="Grzymski J."/>
            <person name="Neveux I."/>
            <person name="Lollar B.S."/>
            <person name="Russell C.E."/>
            <person name="Moser D.P."/>
        </authorList>
    </citation>
    <scope>NUCLEOTIDE SEQUENCE [LARGE SCALE GENOMIC DNA]</scope>
    <source>
        <strain evidence="1 2">DRI-13</strain>
    </source>
</reference>
<proteinExistence type="predicted"/>
<keyword evidence="1" id="KW-0808">Transferase</keyword>
<dbReference type="InterPro" id="IPR029063">
    <property type="entry name" value="SAM-dependent_MTases_sf"/>
</dbReference>
<evidence type="ECO:0000313" key="2">
    <source>
        <dbReference type="Proteomes" id="UP000515847"/>
    </source>
</evidence>